<dbReference type="PANTHER" id="PTHR42951">
    <property type="entry name" value="METALLO-BETA-LACTAMASE DOMAIN-CONTAINING"/>
    <property type="match status" value="1"/>
</dbReference>
<dbReference type="EMBL" id="FOUE01000003">
    <property type="protein sequence ID" value="SFM33886.1"/>
    <property type="molecule type" value="Genomic_DNA"/>
</dbReference>
<proteinExistence type="predicted"/>
<evidence type="ECO:0000259" key="1">
    <source>
        <dbReference type="SMART" id="SM00849"/>
    </source>
</evidence>
<evidence type="ECO:0000313" key="3">
    <source>
        <dbReference type="Proteomes" id="UP000198519"/>
    </source>
</evidence>
<dbReference type="CDD" id="cd07726">
    <property type="entry name" value="ST1585-like_MBL-fold"/>
    <property type="match status" value="1"/>
</dbReference>
<organism evidence="2 3">
    <name type="scientific">Marinobacter zhejiangensis</name>
    <dbReference type="NCBI Taxonomy" id="488535"/>
    <lineage>
        <taxon>Bacteria</taxon>
        <taxon>Pseudomonadati</taxon>
        <taxon>Pseudomonadota</taxon>
        <taxon>Gammaproteobacteria</taxon>
        <taxon>Pseudomonadales</taxon>
        <taxon>Marinobacteraceae</taxon>
        <taxon>Marinobacter</taxon>
    </lineage>
</organism>
<sequence>MVFQMYQDVGFDITRIDTGMMREGLAACYLLKGGDSYAVIETGTHNTVPRILALLEAQGIALAQVKYVIPTHVHLDHAGGVGGLMQVLPEATLLVHPRGARHMIDPSKLKAGAMAVYGEQAFTDIYGDVIPVDEHRVRSMEDGAEAMVGDRKLVFIDTPGHARHHFCIYDPTSNGIFTGDTFGLSYPSLDSEKGPFIFPTTTPVQFDPDALKDSIRRLLALNPAHMYLTHYGRVDNPEPLGQQLLDMVDDFVALAEQCAETSTDEELEARLMDAVGTYLTQRLEAHECPLSAAQVQEALGLDIRLNSQGLAVWLRSRGK</sequence>
<dbReference type="InterPro" id="IPR050855">
    <property type="entry name" value="NDM-1-like"/>
</dbReference>
<dbReference type="InterPro" id="IPR001279">
    <property type="entry name" value="Metallo-B-lactamas"/>
</dbReference>
<dbReference type="STRING" id="488535.SAMN04487963_2125"/>
<dbReference type="Proteomes" id="UP000198519">
    <property type="component" value="Unassembled WGS sequence"/>
</dbReference>
<dbReference type="InterPro" id="IPR036866">
    <property type="entry name" value="RibonucZ/Hydroxyglut_hydro"/>
</dbReference>
<gene>
    <name evidence="2" type="ORF">SAMN04487963_2125</name>
</gene>
<dbReference type="AlphaFoldDB" id="A0A1I4Q1Z3"/>
<dbReference type="SUPFAM" id="SSF56281">
    <property type="entry name" value="Metallo-hydrolase/oxidoreductase"/>
    <property type="match status" value="1"/>
</dbReference>
<evidence type="ECO:0000313" key="2">
    <source>
        <dbReference type="EMBL" id="SFM33886.1"/>
    </source>
</evidence>
<dbReference type="PANTHER" id="PTHR42951:SF22">
    <property type="entry name" value="METALLO BETA-LACTAMASE SUPERFAMILY LIPOPROTEIN"/>
    <property type="match status" value="1"/>
</dbReference>
<keyword evidence="3" id="KW-1185">Reference proteome</keyword>
<dbReference type="InterPro" id="IPR037482">
    <property type="entry name" value="ST1585_MBL-fold"/>
</dbReference>
<protein>
    <submittedName>
        <fullName evidence="2">Glyoxylase, beta-lactamase superfamily II</fullName>
    </submittedName>
</protein>
<dbReference type="SMART" id="SM00849">
    <property type="entry name" value="Lactamase_B"/>
    <property type="match status" value="1"/>
</dbReference>
<dbReference type="Gene3D" id="3.60.15.10">
    <property type="entry name" value="Ribonuclease Z/Hydroxyacylglutathione hydrolase-like"/>
    <property type="match status" value="1"/>
</dbReference>
<dbReference type="OrthoDB" id="9815874at2"/>
<accession>A0A1I4Q1Z3</accession>
<reference evidence="3" key="1">
    <citation type="submission" date="2016-10" db="EMBL/GenBank/DDBJ databases">
        <authorList>
            <person name="Varghese N."/>
            <person name="Submissions S."/>
        </authorList>
    </citation>
    <scope>NUCLEOTIDE SEQUENCE [LARGE SCALE GENOMIC DNA]</scope>
    <source>
        <strain evidence="3">CGMCC 1.7061</strain>
    </source>
</reference>
<feature type="domain" description="Metallo-beta-lactamase" evidence="1">
    <location>
        <begin position="25"/>
        <end position="230"/>
    </location>
</feature>
<dbReference type="Pfam" id="PF00753">
    <property type="entry name" value="Lactamase_B"/>
    <property type="match status" value="1"/>
</dbReference>
<name>A0A1I4Q1Z3_9GAMM</name>
<dbReference type="RefSeq" id="WP_092022323.1">
    <property type="nucleotide sequence ID" value="NZ_FOUE01000003.1"/>
</dbReference>